<feature type="repeat" description="PPR" evidence="2">
    <location>
        <begin position="164"/>
        <end position="198"/>
    </location>
</feature>
<feature type="repeat" description="PPR" evidence="2">
    <location>
        <begin position="365"/>
        <end position="399"/>
    </location>
</feature>
<dbReference type="Gene3D" id="1.25.40.10">
    <property type="entry name" value="Tetratricopeptide repeat domain"/>
    <property type="match status" value="5"/>
</dbReference>
<dbReference type="Pfam" id="PF01535">
    <property type="entry name" value="PPR"/>
    <property type="match status" value="2"/>
</dbReference>
<dbReference type="GO" id="GO:0003723">
    <property type="term" value="F:RNA binding"/>
    <property type="evidence" value="ECO:0007669"/>
    <property type="project" value="InterPro"/>
</dbReference>
<dbReference type="EMBL" id="MH004552">
    <property type="protein sequence ID" value="AYM00552.1"/>
    <property type="molecule type" value="mRNA"/>
</dbReference>
<dbReference type="GO" id="GO:0009451">
    <property type="term" value="P:RNA modification"/>
    <property type="evidence" value="ECO:0007669"/>
    <property type="project" value="InterPro"/>
</dbReference>
<evidence type="ECO:0000256" key="2">
    <source>
        <dbReference type="PROSITE-ProRule" id="PRU00708"/>
    </source>
</evidence>
<dbReference type="Pfam" id="PF20431">
    <property type="entry name" value="E_motif"/>
    <property type="match status" value="1"/>
</dbReference>
<dbReference type="FunFam" id="1.25.40.10:FF:001815">
    <property type="entry name" value="Putative pentatricopeptide repeat-containing protein At1g56570"/>
    <property type="match status" value="1"/>
</dbReference>
<dbReference type="PANTHER" id="PTHR47926:SF448">
    <property type="entry name" value="PENTACOTRIPEPTIDE-REPEAT REGION OF PRORP DOMAIN-CONTAINING PROTEIN"/>
    <property type="match status" value="1"/>
</dbReference>
<dbReference type="AlphaFoldDB" id="A0A678WCZ7"/>
<evidence type="ECO:0000256" key="1">
    <source>
        <dbReference type="ARBA" id="ARBA00022737"/>
    </source>
</evidence>
<name>A0A678WCZ7_SALMI</name>
<dbReference type="NCBIfam" id="TIGR00756">
    <property type="entry name" value="PPR"/>
    <property type="match status" value="5"/>
</dbReference>
<dbReference type="Pfam" id="PF13041">
    <property type="entry name" value="PPR_2"/>
    <property type="match status" value="3"/>
</dbReference>
<dbReference type="InterPro" id="IPR002885">
    <property type="entry name" value="PPR_rpt"/>
</dbReference>
<accession>A0A678WCZ7</accession>
<proteinExistence type="evidence at transcript level"/>
<dbReference type="FunFam" id="1.25.40.10:FF:000090">
    <property type="entry name" value="Pentatricopeptide repeat-containing protein, chloroplastic"/>
    <property type="match status" value="1"/>
</dbReference>
<dbReference type="PROSITE" id="PS51375">
    <property type="entry name" value="PPR"/>
    <property type="match status" value="4"/>
</dbReference>
<keyword evidence="1" id="KW-0677">Repeat</keyword>
<dbReference type="InterPro" id="IPR011990">
    <property type="entry name" value="TPR-like_helical_dom_sf"/>
</dbReference>
<organism evidence="3">
    <name type="scientific">Salvia miltiorrhiza</name>
    <name type="common">Chinese sage</name>
    <dbReference type="NCBI Taxonomy" id="226208"/>
    <lineage>
        <taxon>Eukaryota</taxon>
        <taxon>Viridiplantae</taxon>
        <taxon>Streptophyta</taxon>
        <taxon>Embryophyta</taxon>
        <taxon>Tracheophyta</taxon>
        <taxon>Spermatophyta</taxon>
        <taxon>Magnoliopsida</taxon>
        <taxon>eudicotyledons</taxon>
        <taxon>Gunneridae</taxon>
        <taxon>Pentapetalae</taxon>
        <taxon>asterids</taxon>
        <taxon>lamiids</taxon>
        <taxon>Lamiales</taxon>
        <taxon>Lamiaceae</taxon>
        <taxon>Nepetoideae</taxon>
        <taxon>Mentheae</taxon>
        <taxon>Salviinae</taxon>
        <taxon>Salvia</taxon>
        <taxon>Salvia incertae sedis</taxon>
    </lineage>
</organism>
<dbReference type="PANTHER" id="PTHR47926">
    <property type="entry name" value="PENTATRICOPEPTIDE REPEAT-CONTAINING PROTEIN"/>
    <property type="match status" value="1"/>
</dbReference>
<dbReference type="InterPro" id="IPR046960">
    <property type="entry name" value="PPR_At4g14850-like_plant"/>
</dbReference>
<evidence type="ECO:0000313" key="3">
    <source>
        <dbReference type="EMBL" id="AYM00552.1"/>
    </source>
</evidence>
<feature type="repeat" description="PPR" evidence="2">
    <location>
        <begin position="63"/>
        <end position="93"/>
    </location>
</feature>
<feature type="repeat" description="PPR" evidence="2">
    <location>
        <begin position="234"/>
        <end position="268"/>
    </location>
</feature>
<dbReference type="InterPro" id="IPR046848">
    <property type="entry name" value="E_motif"/>
</dbReference>
<reference evidence="3" key="1">
    <citation type="journal article" date="2018" name="Molecules">
        <title>The Pentatricopeptide Repeat Gene Family in Salvia miltiorrhiza: Genome-Wide Characterization and Expression Analysis.</title>
        <authorList>
            <person name="Li H."/>
            <person name="Li C."/>
            <person name="Deng Y."/>
            <person name="Jiang X."/>
            <person name="Lu S."/>
        </authorList>
    </citation>
    <scope>NUCLEOTIDE SEQUENCE</scope>
</reference>
<sequence>MRSRKLVHLPCLTPRFPNSSTHLSSAFSPKPPSVLATNVMKSYLEAGLVEEARTLFDEMPDRDVVAWSAMISGYTSCNRPTDAWATFRDMLPDVRPNDFTFSSVLKACKSMNSLPRGAVAHALALRHGFLGSIYVANALVDMYAACCRDMDSARAAFDEIGVKNSVTWTTLIAGYTHMGDGHGGLDVFRRMLLEDAELNPFNVSIAIRACTWIGSQSFGKQIHSTVLKHGFESNIPVMNSVLDMYCRCIGLNDADRCFDEMVERDIITWNTMIAGYEKSDPYKALRLYSSLMSQGLAPNCFTFTSVVAAVANIAILGVGEQLRGGIVRRGLEGDVGVANALIDMYAKCGIIASSCRIFEAMGRKNVVSWTSMMVGYGSHGRGEEAVALFNEMVESGVRPDRIVFVAVLNACSHTGLVDEGLRYFKAMVNAYGIAPDQEIYGCVVDLLGRAGRLQEAYELIEAMPVMPDESVWGAFLGACKAHKLAELGNIAASRVRPSVAGTYLALSSIYAANGEWGDFARIRKILRGMGSKKEAGRSWVEVKNKICSFVAGDKLGSNIDRVYEALHMLGLHIKHAQFNPDLQCLEDDLD</sequence>
<reference evidence="3" key="2">
    <citation type="submission" date="2018-02" db="EMBL/GenBank/DDBJ databases">
        <authorList>
            <person name="Li H.Q."/>
            <person name="Lu S.F."/>
        </authorList>
    </citation>
    <scope>NUCLEOTIDE SEQUENCE</scope>
</reference>
<protein>
    <submittedName>
        <fullName evidence="3">Pentatricopeptide repeat protein</fullName>
    </submittedName>
</protein>